<proteinExistence type="predicted"/>
<accession>A0AA40FU84</accession>
<keyword evidence="2" id="KW-1185">Reference proteome</keyword>
<protein>
    <submittedName>
        <fullName evidence="1">Uncharacterized protein</fullName>
    </submittedName>
</protein>
<organism evidence="1 2">
    <name type="scientific">Melipona bicolor</name>
    <dbReference type="NCBI Taxonomy" id="60889"/>
    <lineage>
        <taxon>Eukaryota</taxon>
        <taxon>Metazoa</taxon>
        <taxon>Ecdysozoa</taxon>
        <taxon>Arthropoda</taxon>
        <taxon>Hexapoda</taxon>
        <taxon>Insecta</taxon>
        <taxon>Pterygota</taxon>
        <taxon>Neoptera</taxon>
        <taxon>Endopterygota</taxon>
        <taxon>Hymenoptera</taxon>
        <taxon>Apocrita</taxon>
        <taxon>Aculeata</taxon>
        <taxon>Apoidea</taxon>
        <taxon>Anthophila</taxon>
        <taxon>Apidae</taxon>
        <taxon>Melipona</taxon>
    </lineage>
</organism>
<name>A0AA40FU84_9HYME</name>
<dbReference type="AlphaFoldDB" id="A0AA40FU84"/>
<dbReference type="EMBL" id="JAHYIQ010000016">
    <property type="protein sequence ID" value="KAK1125331.1"/>
    <property type="molecule type" value="Genomic_DNA"/>
</dbReference>
<evidence type="ECO:0000313" key="1">
    <source>
        <dbReference type="EMBL" id="KAK1125331.1"/>
    </source>
</evidence>
<dbReference type="Proteomes" id="UP001177670">
    <property type="component" value="Unassembled WGS sequence"/>
</dbReference>
<comment type="caution">
    <text evidence="1">The sequence shown here is derived from an EMBL/GenBank/DDBJ whole genome shotgun (WGS) entry which is preliminary data.</text>
</comment>
<gene>
    <name evidence="1" type="ORF">K0M31_005700</name>
</gene>
<reference evidence="1" key="1">
    <citation type="submission" date="2021-10" db="EMBL/GenBank/DDBJ databases">
        <title>Melipona bicolor Genome sequencing and assembly.</title>
        <authorList>
            <person name="Araujo N.S."/>
            <person name="Arias M.C."/>
        </authorList>
    </citation>
    <scope>NUCLEOTIDE SEQUENCE</scope>
    <source>
        <strain evidence="1">USP_2M_L1-L4_2017</strain>
        <tissue evidence="1">Whole body</tissue>
    </source>
</reference>
<sequence>MSTSKFILKITRHAILKFFTLEQLSKLEQKFSSPRNKLLSFPLDCAAILECFIFQSRFRFNRKSTSNDPQHHRISLKFERFSRAEIKDPKR</sequence>
<evidence type="ECO:0000313" key="2">
    <source>
        <dbReference type="Proteomes" id="UP001177670"/>
    </source>
</evidence>